<dbReference type="InterPro" id="IPR027417">
    <property type="entry name" value="P-loop_NTPase"/>
</dbReference>
<dbReference type="InterPro" id="IPR019195">
    <property type="entry name" value="ABC_ATPase_put"/>
</dbReference>
<dbReference type="Gene3D" id="3.40.50.300">
    <property type="entry name" value="P-loop containing nucleotide triphosphate hydrolases"/>
    <property type="match status" value="1"/>
</dbReference>
<dbReference type="Pfam" id="PF21117">
    <property type="entry name" value="MRB1590_C"/>
    <property type="match status" value="1"/>
</dbReference>
<name>A0ABW9UAD9_9BACL</name>
<evidence type="ECO:0000313" key="3">
    <source>
        <dbReference type="EMBL" id="MVQ36416.1"/>
    </source>
</evidence>
<feature type="domain" description="ATPase of the ABC class C-terminal" evidence="1">
    <location>
        <begin position="146"/>
        <end position="404"/>
    </location>
</feature>
<dbReference type="PANTHER" id="PTHR38149:SF1">
    <property type="entry name" value="ATPASE"/>
    <property type="match status" value="1"/>
</dbReference>
<dbReference type="InterPro" id="IPR049069">
    <property type="entry name" value="MRB1590-like_C"/>
</dbReference>
<protein>
    <submittedName>
        <fullName evidence="3">AAA family ATPase</fullName>
    </submittedName>
</protein>
<dbReference type="InterPro" id="IPR046834">
    <property type="entry name" value="ABC_ATPase_C"/>
</dbReference>
<keyword evidence="4" id="KW-1185">Reference proteome</keyword>
<evidence type="ECO:0000259" key="2">
    <source>
        <dbReference type="Pfam" id="PF21117"/>
    </source>
</evidence>
<dbReference type="PANTHER" id="PTHR38149">
    <property type="entry name" value="ATPASE"/>
    <property type="match status" value="1"/>
</dbReference>
<evidence type="ECO:0000259" key="1">
    <source>
        <dbReference type="Pfam" id="PF09818"/>
    </source>
</evidence>
<dbReference type="Proteomes" id="UP000467637">
    <property type="component" value="Unassembled WGS sequence"/>
</dbReference>
<gene>
    <name evidence="3" type="ORF">GON05_17545</name>
</gene>
<evidence type="ECO:0000313" key="4">
    <source>
        <dbReference type="Proteomes" id="UP000467637"/>
    </source>
</evidence>
<dbReference type="EMBL" id="WSEM01000016">
    <property type="protein sequence ID" value="MVQ36416.1"/>
    <property type="molecule type" value="Genomic_DNA"/>
</dbReference>
<organism evidence="3 4">
    <name type="scientific">Paenibacillus anseongense</name>
    <dbReference type="NCBI Taxonomy" id="2682845"/>
    <lineage>
        <taxon>Bacteria</taxon>
        <taxon>Bacillati</taxon>
        <taxon>Bacillota</taxon>
        <taxon>Bacilli</taxon>
        <taxon>Bacillales</taxon>
        <taxon>Paenibacillaceae</taxon>
        <taxon>Paenibacillus</taxon>
    </lineage>
</organism>
<accession>A0ABW9UAD9</accession>
<dbReference type="Pfam" id="PF09818">
    <property type="entry name" value="ABC_ATPase"/>
    <property type="match status" value="1"/>
</dbReference>
<comment type="caution">
    <text evidence="3">The sequence shown here is derived from an EMBL/GenBank/DDBJ whole genome shotgun (WGS) entry which is preliminary data.</text>
</comment>
<dbReference type="RefSeq" id="WP_157320390.1">
    <property type="nucleotide sequence ID" value="NZ_WSEM01000016.1"/>
</dbReference>
<proteinExistence type="predicted"/>
<dbReference type="SUPFAM" id="SSF52540">
    <property type="entry name" value="P-loop containing nucleoside triphosphate hydrolases"/>
    <property type="match status" value="1"/>
</dbReference>
<reference evidence="3 4" key="1">
    <citation type="submission" date="2019-12" db="EMBL/GenBank/DDBJ databases">
        <authorList>
            <person name="Huq M.A."/>
        </authorList>
    </citation>
    <scope>NUCLEOTIDE SEQUENCE [LARGE SCALE GENOMIC DNA]</scope>
    <source>
        <strain evidence="3 4">MAH-34</strain>
    </source>
</reference>
<feature type="domain" description="MRB1590-like C-terminal" evidence="2">
    <location>
        <begin position="439"/>
        <end position="532"/>
    </location>
</feature>
<sequence length="542" mass="61645">MISDPTYWSDDVAYCIERTHKLTLDKPCITIKIPFDRLGLDENRDQVVLSDFALRDWINHIEALNEWIYNRSRSDKENGAFYCFRPTNVVLQRNASYVEFISEKWYLCLMITVQLPFQNHDKAMRMLCKMLPKEVEAFIGNWDLTKLKAAYALAEKQNRIREWLKSSPYCAFIGNGSMLPRNKENSGPLEGALPFTSPEDLEIDICGVRGMGIKQGVTVITGGGYSGKSTLLDALNSAIYNHISGDGREFVITDQSAMEISAEEGRSIKNINITPFIKWVPNGSAEQFSTDYASGSTSQAANIMEAINVGCKLLLIDEDRSATNFMIQDNKMRSLIKSEPITPFTERVRELYEVAHVSSVLVIGGSGEFLSVADQIILMDNFVPKNVTQEAKSLCKHDNPRERITPTNWDIERKITSEHFSSYPQGSGTEKLMVSPMGYLMIGEEQIDIRGLYNITSQAQLAAIAFLIRKLTVSNQDHLIFLHEKIKKALHDMEREGVDIVFSTFFPGFERWLEIPRFHEVLSVINRMKHLNFVQHEPSEQR</sequence>